<dbReference type="Gene3D" id="3.40.50.300">
    <property type="entry name" value="P-loop containing nucleotide triphosphate hydrolases"/>
    <property type="match status" value="1"/>
</dbReference>
<dbReference type="GeneID" id="54414157"/>
<organism evidence="2">
    <name type="scientific">Eremomyces bilateralis CBS 781.70</name>
    <dbReference type="NCBI Taxonomy" id="1392243"/>
    <lineage>
        <taxon>Eukaryota</taxon>
        <taxon>Fungi</taxon>
        <taxon>Dikarya</taxon>
        <taxon>Ascomycota</taxon>
        <taxon>Pezizomycotina</taxon>
        <taxon>Dothideomycetes</taxon>
        <taxon>Dothideomycetes incertae sedis</taxon>
        <taxon>Eremomycetales</taxon>
        <taxon>Eremomycetaceae</taxon>
        <taxon>Eremomyces</taxon>
    </lineage>
</organism>
<dbReference type="NCBIfam" id="TIGR01664">
    <property type="entry name" value="DNA-3'-Pase"/>
    <property type="match status" value="1"/>
</dbReference>
<protein>
    <submittedName>
        <fullName evidence="2 4">DNA 3'-phosphatase Tpp1</fullName>
    </submittedName>
</protein>
<dbReference type="OrthoDB" id="19045at2759"/>
<dbReference type="InterPro" id="IPR036412">
    <property type="entry name" value="HAD-like_sf"/>
</dbReference>
<dbReference type="FunFam" id="3.40.50.300:FF:002548">
    <property type="entry name" value="DNA kinase/phosphatase Pnk1"/>
    <property type="match status" value="1"/>
</dbReference>
<reference evidence="4" key="2">
    <citation type="submission" date="2020-04" db="EMBL/GenBank/DDBJ databases">
        <authorList>
            <consortium name="NCBI Genome Project"/>
        </authorList>
    </citation>
    <scope>NUCLEOTIDE SEQUENCE</scope>
    <source>
        <strain evidence="4">CBS 781.70</strain>
    </source>
</reference>
<feature type="region of interest" description="Disordered" evidence="1">
    <location>
        <begin position="37"/>
        <end position="62"/>
    </location>
</feature>
<keyword evidence="3" id="KW-1185">Reference proteome</keyword>
<dbReference type="InterPro" id="IPR006549">
    <property type="entry name" value="HAD-SF_hydro_IIIA"/>
</dbReference>
<dbReference type="EMBL" id="ML975167">
    <property type="protein sequence ID" value="KAF1810281.1"/>
    <property type="molecule type" value="Genomic_DNA"/>
</dbReference>
<dbReference type="RefSeq" id="XP_033531912.1">
    <property type="nucleotide sequence ID" value="XM_033673587.1"/>
</dbReference>
<dbReference type="NCBIfam" id="TIGR01662">
    <property type="entry name" value="HAD-SF-IIIA"/>
    <property type="match status" value="1"/>
</dbReference>
<dbReference type="Proteomes" id="UP000504638">
    <property type="component" value="Unplaced"/>
</dbReference>
<dbReference type="PANTHER" id="PTHR12083">
    <property type="entry name" value="BIFUNCTIONAL POLYNUCLEOTIDE PHOSPHATASE/KINASE"/>
    <property type="match status" value="1"/>
</dbReference>
<dbReference type="AlphaFoldDB" id="A0A6G1FX62"/>
<dbReference type="Pfam" id="PF13671">
    <property type="entry name" value="AAA_33"/>
    <property type="match status" value="1"/>
</dbReference>
<dbReference type="InterPro" id="IPR006551">
    <property type="entry name" value="Polynucleotide_phosphatase"/>
</dbReference>
<evidence type="ECO:0000313" key="4">
    <source>
        <dbReference type="RefSeq" id="XP_033531912.1"/>
    </source>
</evidence>
<reference evidence="4" key="3">
    <citation type="submission" date="2025-04" db="UniProtKB">
        <authorList>
            <consortium name="RefSeq"/>
        </authorList>
    </citation>
    <scope>IDENTIFICATION</scope>
    <source>
        <strain evidence="4">CBS 781.70</strain>
    </source>
</reference>
<proteinExistence type="predicted"/>
<dbReference type="InterPro" id="IPR013954">
    <property type="entry name" value="PNK3P"/>
</dbReference>
<dbReference type="Pfam" id="PF08645">
    <property type="entry name" value="PNK3P"/>
    <property type="match status" value="1"/>
</dbReference>
<dbReference type="Gene3D" id="3.40.50.1000">
    <property type="entry name" value="HAD superfamily/HAD-like"/>
    <property type="match status" value="1"/>
</dbReference>
<sequence>MNVFCRTFPSASSWCRQSQIYAACQLTTSHLSGKIMSKAGDKRPNLLEGKVSPPPGKRRQISTTTQKTVANFFTPSSQKLPDPIKWREVNGSLLVGRFSDFSPKQIHSADGAKIKVAAFDFDSTIIAPLSGNKFARDANDWKWWHPSVPGILRSLRDKGYVLAIVSNQGGINLNHNPKLPKAHTKRLHDFKSKAAAVLTQLDIPTIGIYAATANDVHRKPRPGMWREFLSDSDLEHDDIDLEESLFVGDAGGRTAEGKLKKDFSCSDRNFAANIGLKYLTPEEFFLNEEPRVFLRVFDPINYVAKDAIKNGTVSVELFSKTDSLDIVLFCGSPGCGKSTFYWKYLQPLEYERVNQDLLKSRDRCLKIASEYITDKKVSVAVDNTNADPETRAHWVHLAKKLNVPIRCVLFTAPSEVCEHNDVVRALNHEEMNPEKRNILPKVAFAGFATRYQPPKLEEGFQDIVTVNFQFEGTAEQRQIWSHYWV</sequence>
<accession>A0A6G1FX62</accession>
<reference evidence="2 4" key="1">
    <citation type="submission" date="2020-01" db="EMBL/GenBank/DDBJ databases">
        <authorList>
            <consortium name="DOE Joint Genome Institute"/>
            <person name="Haridas S."/>
            <person name="Albert R."/>
            <person name="Binder M."/>
            <person name="Bloem J."/>
            <person name="Labutti K."/>
            <person name="Salamov A."/>
            <person name="Andreopoulos B."/>
            <person name="Baker S.E."/>
            <person name="Barry K."/>
            <person name="Bills G."/>
            <person name="Bluhm B.H."/>
            <person name="Cannon C."/>
            <person name="Castanera R."/>
            <person name="Culley D.E."/>
            <person name="Daum C."/>
            <person name="Ezra D."/>
            <person name="Gonzalez J.B."/>
            <person name="Henrissat B."/>
            <person name="Kuo A."/>
            <person name="Liang C."/>
            <person name="Lipzen A."/>
            <person name="Lutzoni F."/>
            <person name="Magnuson J."/>
            <person name="Mondo S."/>
            <person name="Nolan M."/>
            <person name="Ohm R."/>
            <person name="Pangilinan J."/>
            <person name="Park H.-J."/>
            <person name="Ramirez L."/>
            <person name="Alfaro M."/>
            <person name="Sun H."/>
            <person name="Tritt A."/>
            <person name="Yoshinaga Y."/>
            <person name="Zwiers L.-H."/>
            <person name="Turgeon B.G."/>
            <person name="Goodwin S.B."/>
            <person name="Spatafora J.W."/>
            <person name="Crous P.W."/>
            <person name="Grigoriev I.V."/>
        </authorList>
    </citation>
    <scope>NUCLEOTIDE SEQUENCE</scope>
    <source>
        <strain evidence="2 4">CBS 781.70</strain>
    </source>
</reference>
<dbReference type="SUPFAM" id="SSF56784">
    <property type="entry name" value="HAD-like"/>
    <property type="match status" value="1"/>
</dbReference>
<dbReference type="InterPro" id="IPR027417">
    <property type="entry name" value="P-loop_NTPase"/>
</dbReference>
<gene>
    <name evidence="2 4" type="ORF">P152DRAFT_106506</name>
</gene>
<evidence type="ECO:0000313" key="2">
    <source>
        <dbReference type="EMBL" id="KAF1810281.1"/>
    </source>
</evidence>
<dbReference type="GO" id="GO:0046404">
    <property type="term" value="F:ATP-dependent polydeoxyribonucleotide 5'-hydroxyl-kinase activity"/>
    <property type="evidence" value="ECO:0007669"/>
    <property type="project" value="TreeGrafter"/>
</dbReference>
<dbReference type="PANTHER" id="PTHR12083:SF9">
    <property type="entry name" value="BIFUNCTIONAL POLYNUCLEOTIDE PHOSPHATASE_KINASE"/>
    <property type="match status" value="1"/>
</dbReference>
<name>A0A6G1FX62_9PEZI</name>
<dbReference type="InterPro" id="IPR023214">
    <property type="entry name" value="HAD_sf"/>
</dbReference>
<evidence type="ECO:0000256" key="1">
    <source>
        <dbReference type="SAM" id="MobiDB-lite"/>
    </source>
</evidence>
<evidence type="ECO:0000313" key="3">
    <source>
        <dbReference type="Proteomes" id="UP000504638"/>
    </source>
</evidence>
<dbReference type="SUPFAM" id="SSF52540">
    <property type="entry name" value="P-loop containing nucleoside triphosphate hydrolases"/>
    <property type="match status" value="1"/>
</dbReference>
<dbReference type="GO" id="GO:0046403">
    <property type="term" value="F:polynucleotide 3'-phosphatase activity"/>
    <property type="evidence" value="ECO:0007669"/>
    <property type="project" value="TreeGrafter"/>
</dbReference>
<dbReference type="GO" id="GO:0003690">
    <property type="term" value="F:double-stranded DNA binding"/>
    <property type="evidence" value="ECO:0007669"/>
    <property type="project" value="TreeGrafter"/>
</dbReference>
<dbReference type="GO" id="GO:0006281">
    <property type="term" value="P:DNA repair"/>
    <property type="evidence" value="ECO:0007669"/>
    <property type="project" value="TreeGrafter"/>
</dbReference>